<dbReference type="SUPFAM" id="SSF55136">
    <property type="entry name" value="Probable bacterial effector-binding domain"/>
    <property type="match status" value="1"/>
</dbReference>
<dbReference type="InterPro" id="IPR008319">
    <property type="entry name" value="GyrI-like_CCH_Lin2189-like"/>
</dbReference>
<dbReference type="RefSeq" id="WP_009525464.1">
    <property type="nucleotide sequence ID" value="NZ_JBQMYZ010000004.1"/>
</dbReference>
<protein>
    <recommendedName>
        <fullName evidence="1">GyrI-like small molecule binding domain-containing protein</fullName>
    </recommendedName>
</protein>
<dbReference type="Pfam" id="PF06445">
    <property type="entry name" value="GyrI-like"/>
    <property type="match status" value="1"/>
</dbReference>
<dbReference type="InterPro" id="IPR011256">
    <property type="entry name" value="Reg_factor_effector_dom_sf"/>
</dbReference>
<gene>
    <name evidence="2" type="ORF">HMPREF9629_01229</name>
</gene>
<reference evidence="2 3" key="1">
    <citation type="submission" date="2011-08" db="EMBL/GenBank/DDBJ databases">
        <title>The Genome Sequence of Eubacteriaceae bacterium ACC19a.</title>
        <authorList>
            <consortium name="The Broad Institute Genome Sequencing Platform"/>
            <person name="Earl A."/>
            <person name="Ward D."/>
            <person name="Feldgarden M."/>
            <person name="Gevers D."/>
            <person name="Sizova M."/>
            <person name="Hazen A."/>
            <person name="Epstein S."/>
            <person name="Young S.K."/>
            <person name="Zeng Q."/>
            <person name="Gargeya S."/>
            <person name="Fitzgerald M."/>
            <person name="Haas B."/>
            <person name="Abouelleil A."/>
            <person name="Alvarado L."/>
            <person name="Arachchi H.M."/>
            <person name="Berlin A."/>
            <person name="Brown A."/>
            <person name="Chapman S.B."/>
            <person name="Chen Z."/>
            <person name="Dunbar C."/>
            <person name="Freedman E."/>
            <person name="Gearin G."/>
            <person name="Gellesch M."/>
            <person name="Goldberg J."/>
            <person name="Griggs A."/>
            <person name="Gujja S."/>
            <person name="Heiman D."/>
            <person name="Howarth C."/>
            <person name="Larson L."/>
            <person name="Lui A."/>
            <person name="MacDonald P.J.P."/>
            <person name="Montmayeur A."/>
            <person name="Murphy C."/>
            <person name="Neiman D."/>
            <person name="Pearson M."/>
            <person name="Priest M."/>
            <person name="Roberts A."/>
            <person name="Saif S."/>
            <person name="Shea T."/>
            <person name="Shenoy N."/>
            <person name="Sisk P."/>
            <person name="Stolte C."/>
            <person name="Sykes S."/>
            <person name="Wortman J."/>
            <person name="Nusbaum C."/>
            <person name="Birren B."/>
        </authorList>
    </citation>
    <scope>NUCLEOTIDE SEQUENCE [LARGE SCALE GENOMIC DNA]</scope>
    <source>
        <strain evidence="2 3">ACC19a</strain>
    </source>
</reference>
<feature type="domain" description="GyrI-like small molecule binding" evidence="1">
    <location>
        <begin position="20"/>
        <end position="199"/>
    </location>
</feature>
<sequence length="204" mass="24005">MKYEWKKLEKNIYGVKQKAEVVDVPSQKFIMIQGQGNPNMEDFSNRVSALYSLAYGIKILFKSMMKNEDDENITDFTVYPLEGIWEEWEEDKKDKSKLKYNIMIKQPDFITQDIFTQALQNVKKKKPNVLYDEIVFDELKDGKALQILHVGSYDNEVKSFEKMDKFASEAGLKRVCNSHKEIYLSNKNRTAEDKLKTILRYFVI</sequence>
<comment type="caution">
    <text evidence="2">The sequence shown here is derived from an EMBL/GenBank/DDBJ whole genome shotgun (WGS) entry which is preliminary data.</text>
</comment>
<dbReference type="HOGENOM" id="CLU_083625_0_0_9"/>
<dbReference type="Proteomes" id="UP000006437">
    <property type="component" value="Unassembled WGS sequence"/>
</dbReference>
<name>G9WYH8_9FIRM</name>
<dbReference type="InterPro" id="IPR029442">
    <property type="entry name" value="GyrI-like"/>
</dbReference>
<dbReference type="AlphaFoldDB" id="G9WYH8"/>
<dbReference type="Gene3D" id="3.20.80.10">
    <property type="entry name" value="Regulatory factor, effector binding domain"/>
    <property type="match status" value="1"/>
</dbReference>
<dbReference type="PIRSF" id="PIRSF031644">
    <property type="entry name" value="UCP031644"/>
    <property type="match status" value="1"/>
</dbReference>
<evidence type="ECO:0000313" key="3">
    <source>
        <dbReference type="Proteomes" id="UP000006437"/>
    </source>
</evidence>
<evidence type="ECO:0000313" key="2">
    <source>
        <dbReference type="EMBL" id="EHL16389.1"/>
    </source>
</evidence>
<dbReference type="PATRIC" id="fig|796937.3.peg.423"/>
<organism evidence="2 3">
    <name type="scientific">Peptoanaerobacter stomatis</name>
    <dbReference type="NCBI Taxonomy" id="796937"/>
    <lineage>
        <taxon>Bacteria</taxon>
        <taxon>Bacillati</taxon>
        <taxon>Bacillota</taxon>
        <taxon>Clostridia</taxon>
        <taxon>Peptostreptococcales</taxon>
        <taxon>Filifactoraceae</taxon>
        <taxon>Peptoanaerobacter</taxon>
    </lineage>
</organism>
<dbReference type="BioCyc" id="EBAC796937-HMP:GMGH-1233-MONOMER"/>
<evidence type="ECO:0000259" key="1">
    <source>
        <dbReference type="Pfam" id="PF06445"/>
    </source>
</evidence>
<accession>G9WYH8</accession>
<dbReference type="EMBL" id="AFZE01000003">
    <property type="protein sequence ID" value="EHL16389.1"/>
    <property type="molecule type" value="Genomic_DNA"/>
</dbReference>
<proteinExistence type="predicted"/>